<dbReference type="PROSITE" id="PS51061">
    <property type="entry name" value="R3H"/>
    <property type="match status" value="1"/>
</dbReference>
<dbReference type="InterPro" id="IPR036397">
    <property type="entry name" value="RNaseH_sf"/>
</dbReference>
<comment type="similarity">
    <text evidence="1">Belongs to the CAF1 family.</text>
</comment>
<dbReference type="PANTHER" id="PTHR15092:SF44">
    <property type="entry name" value="POLY(A)-SPECIFIC RIBONUCLEASE PARN"/>
    <property type="match status" value="1"/>
</dbReference>
<reference evidence="6" key="1">
    <citation type="submission" date="2025-08" db="UniProtKB">
        <authorList>
            <consortium name="RefSeq"/>
        </authorList>
    </citation>
    <scope>IDENTIFICATION</scope>
    <source>
        <tissue evidence="6">Testes</tissue>
    </source>
</reference>
<dbReference type="InterPro" id="IPR034042">
    <property type="entry name" value="PARN_R3H"/>
</dbReference>
<dbReference type="Gene3D" id="3.30.420.10">
    <property type="entry name" value="Ribonuclease H-like superfamily/Ribonuclease H"/>
    <property type="match status" value="2"/>
</dbReference>
<name>A0ABM0MZ12_SACKO</name>
<dbReference type="InterPro" id="IPR051181">
    <property type="entry name" value="CAF1_poly(A)_ribonucleases"/>
</dbReference>
<dbReference type="SUPFAM" id="SSF82708">
    <property type="entry name" value="R3H domain"/>
    <property type="match status" value="1"/>
</dbReference>
<evidence type="ECO:0000313" key="5">
    <source>
        <dbReference type="Proteomes" id="UP000694865"/>
    </source>
</evidence>
<proteinExistence type="inferred from homology"/>
<dbReference type="InterPro" id="IPR001374">
    <property type="entry name" value="R3H_dom"/>
</dbReference>
<evidence type="ECO:0000256" key="2">
    <source>
        <dbReference type="ARBA" id="ARBA00015918"/>
    </source>
</evidence>
<dbReference type="Pfam" id="PF04857">
    <property type="entry name" value="CAF1"/>
    <property type="match status" value="1"/>
</dbReference>
<dbReference type="GeneID" id="102805755"/>
<protein>
    <recommendedName>
        <fullName evidence="2">Poly(A)-specific ribonuclease PARN</fullName>
    </recommendedName>
    <alternativeName>
        <fullName evidence="3">Polyadenylate-specific ribonuclease</fullName>
    </alternativeName>
</protein>
<feature type="non-terminal residue" evidence="6">
    <location>
        <position position="541"/>
    </location>
</feature>
<evidence type="ECO:0000256" key="1">
    <source>
        <dbReference type="ARBA" id="ARBA00008372"/>
    </source>
</evidence>
<evidence type="ECO:0000313" key="6">
    <source>
        <dbReference type="RefSeq" id="XP_006825253.1"/>
    </source>
</evidence>
<dbReference type="Proteomes" id="UP000694865">
    <property type="component" value="Unplaced"/>
</dbReference>
<dbReference type="SUPFAM" id="SSF53098">
    <property type="entry name" value="Ribonuclease H-like"/>
    <property type="match status" value="1"/>
</dbReference>
<dbReference type="InterPro" id="IPR006941">
    <property type="entry name" value="RNase_CAF1"/>
</dbReference>
<evidence type="ECO:0000256" key="3">
    <source>
        <dbReference type="ARBA" id="ARBA00031923"/>
    </source>
</evidence>
<organism evidence="5 6">
    <name type="scientific">Saccoglossus kowalevskii</name>
    <name type="common">Acorn worm</name>
    <dbReference type="NCBI Taxonomy" id="10224"/>
    <lineage>
        <taxon>Eukaryota</taxon>
        <taxon>Metazoa</taxon>
        <taxon>Hemichordata</taxon>
        <taxon>Enteropneusta</taxon>
        <taxon>Harrimaniidae</taxon>
        <taxon>Saccoglossus</taxon>
    </lineage>
</organism>
<gene>
    <name evidence="6" type="primary">LOC102805755</name>
</gene>
<feature type="domain" description="R3H" evidence="4">
    <location>
        <begin position="299"/>
        <end position="366"/>
    </location>
</feature>
<accession>A0ABM0MZ12</accession>
<evidence type="ECO:0000259" key="4">
    <source>
        <dbReference type="PROSITE" id="PS51061"/>
    </source>
</evidence>
<keyword evidence="5" id="KW-1185">Reference proteome</keyword>
<dbReference type="RefSeq" id="XP_006825253.1">
    <property type="nucleotide sequence ID" value="XM_006825190.1"/>
</dbReference>
<dbReference type="PANTHER" id="PTHR15092">
    <property type="entry name" value="POLY A -SPECIFIC RIBONUCLEASE/TARGET OF EGR1, MEMBER 1"/>
    <property type="match status" value="1"/>
</dbReference>
<dbReference type="CDD" id="cd02637">
    <property type="entry name" value="R3H_PARN"/>
    <property type="match status" value="1"/>
</dbReference>
<sequence length="541" mass="62385">MFKDSDSLVQRMFKDSDSPVAGNVQVFIFTCGRECSKIQIHLCRECSKIQIHLCRECAKIQIHLWQRMFKDSDSPVPENVQRFRFTCGRECSSIHIHLWQRMFKDSDSPVQRMFKDSDSLVQRMFKDSDSPVAENVQRFRFTCARECSKIQIYLWQGMFKDSDSPVAETDSASVDFLLIQFGVSVFTYDKNKARYIAQPFNFYIFPRPMNSRHAPDKIFLCQSSSIDFLISQGFDFNKLFKEGIPYLMPMEENLLREQLQQKHAVASTSDDSFRKVAASPSLVSPPAKMSNIPIPEEYKEFIENTCQKIKEFIEDKDAEKLELDPCNAFLRKLIYQTAKTKFPTGVFLDTQTSEKKVKYIAVAKVKEDEIKRKEEEKQKAEMDELEDAVAFSKVIKLICDSGKLVVGHNMLLDVLHIIHQFICEVPEELDDYKTVVRCMFPKLLDTKLMASTQPFKDLLINTALGELYQSLAGKPFKRPNIEIPSKFPNYKKETNLLHEAGYDAYITGICFITMANYLGTFQDPVKGRVSPNSSSIQPFMN</sequence>
<dbReference type="InterPro" id="IPR036867">
    <property type="entry name" value="R3H_dom_sf"/>
</dbReference>
<dbReference type="InterPro" id="IPR012337">
    <property type="entry name" value="RNaseH-like_sf"/>
</dbReference>